<dbReference type="EMBL" id="DXCC01000008">
    <property type="protein sequence ID" value="HIZ14861.1"/>
    <property type="molecule type" value="Genomic_DNA"/>
</dbReference>
<name>A0A9D2DD74_9BACT</name>
<dbReference type="GO" id="GO:0051539">
    <property type="term" value="F:4 iron, 4 sulfur cluster binding"/>
    <property type="evidence" value="ECO:0007669"/>
    <property type="project" value="UniProtKB-KW"/>
</dbReference>
<evidence type="ECO:0000259" key="7">
    <source>
        <dbReference type="PROSITE" id="PS51918"/>
    </source>
</evidence>
<dbReference type="Gene3D" id="3.20.20.70">
    <property type="entry name" value="Aldolase class I"/>
    <property type="match status" value="1"/>
</dbReference>
<dbReference type="PANTHER" id="PTHR30352:SF13">
    <property type="entry name" value="GLYCYL-RADICAL ENZYME ACTIVATING ENZYME YJJW-RELATED"/>
    <property type="match status" value="1"/>
</dbReference>
<keyword evidence="6" id="KW-0411">Iron-sulfur</keyword>
<dbReference type="NCBIfam" id="TIGR02495">
    <property type="entry name" value="NrdG2"/>
    <property type="match status" value="1"/>
</dbReference>
<dbReference type="GO" id="GO:0046872">
    <property type="term" value="F:metal ion binding"/>
    <property type="evidence" value="ECO:0007669"/>
    <property type="project" value="UniProtKB-KW"/>
</dbReference>
<keyword evidence="2" id="KW-0004">4Fe-4S</keyword>
<dbReference type="Proteomes" id="UP000824014">
    <property type="component" value="Unassembled WGS sequence"/>
</dbReference>
<reference evidence="8" key="1">
    <citation type="journal article" date="2021" name="PeerJ">
        <title>Extensive microbial diversity within the chicken gut microbiome revealed by metagenomics and culture.</title>
        <authorList>
            <person name="Gilroy R."/>
            <person name="Ravi A."/>
            <person name="Getino M."/>
            <person name="Pursley I."/>
            <person name="Horton D.L."/>
            <person name="Alikhan N.F."/>
            <person name="Baker D."/>
            <person name="Gharbi K."/>
            <person name="Hall N."/>
            <person name="Watson M."/>
            <person name="Adriaenssens E.M."/>
            <person name="Foster-Nyarko E."/>
            <person name="Jarju S."/>
            <person name="Secka A."/>
            <person name="Antonio M."/>
            <person name="Oren A."/>
            <person name="Chaudhuri R.R."/>
            <person name="La Ragione R."/>
            <person name="Hildebrand F."/>
            <person name="Pallen M.J."/>
        </authorList>
    </citation>
    <scope>NUCLEOTIDE SEQUENCE</scope>
    <source>
        <strain evidence="8">ChiHjej11B10-19426</strain>
    </source>
</reference>
<protein>
    <submittedName>
        <fullName evidence="8">Anaerobic ribonucleoside-triphosphate reductase activating protein</fullName>
    </submittedName>
</protein>
<comment type="cofactor">
    <cofactor evidence="1">
        <name>[4Fe-4S] cluster</name>
        <dbReference type="ChEBI" id="CHEBI:49883"/>
    </cofactor>
</comment>
<sequence>MGCGSSGIRIGGFVKQSLIDWEGVLAAVVFTKGCNLRCGYCHNPSLVISTLLERTPDIPEAEVLDYLARRRGWLEGVVVTGGEPTLQAGLPAFLRRVRALGYPIRLDTNGTHPEVVERLLAEGLVDGVAMDIKHLPEYEAYRRVTPLSETMMARIRRTIDLLRRNGVAYHFRTTVLPDLHTPEVRARLAELFAGDPYVEHVFRQEGLDGLVGDWIAAEDPFRTCDVPAPERETK</sequence>
<keyword evidence="5" id="KW-0408">Iron</keyword>
<dbReference type="SFLD" id="SFLDG01094">
    <property type="entry name" value="Uncharacterised_Radical_SAM_Su"/>
    <property type="match status" value="1"/>
</dbReference>
<dbReference type="InterPro" id="IPR012840">
    <property type="entry name" value="NrdG2"/>
</dbReference>
<evidence type="ECO:0000256" key="3">
    <source>
        <dbReference type="ARBA" id="ARBA00022691"/>
    </source>
</evidence>
<evidence type="ECO:0000313" key="8">
    <source>
        <dbReference type="EMBL" id="HIZ14861.1"/>
    </source>
</evidence>
<dbReference type="InterPro" id="IPR007197">
    <property type="entry name" value="rSAM"/>
</dbReference>
<dbReference type="InterPro" id="IPR058240">
    <property type="entry name" value="rSAM_sf"/>
</dbReference>
<evidence type="ECO:0000256" key="6">
    <source>
        <dbReference type="ARBA" id="ARBA00023014"/>
    </source>
</evidence>
<evidence type="ECO:0000313" key="9">
    <source>
        <dbReference type="Proteomes" id="UP000824014"/>
    </source>
</evidence>
<evidence type="ECO:0000256" key="2">
    <source>
        <dbReference type="ARBA" id="ARBA00022485"/>
    </source>
</evidence>
<reference evidence="8" key="2">
    <citation type="submission" date="2021-04" db="EMBL/GenBank/DDBJ databases">
        <authorList>
            <person name="Gilroy R."/>
        </authorList>
    </citation>
    <scope>NUCLEOTIDE SEQUENCE</scope>
    <source>
        <strain evidence="8">ChiHjej11B10-19426</strain>
    </source>
</reference>
<dbReference type="SFLD" id="SFLDS00029">
    <property type="entry name" value="Radical_SAM"/>
    <property type="match status" value="1"/>
</dbReference>
<dbReference type="Pfam" id="PF04055">
    <property type="entry name" value="Radical_SAM"/>
    <property type="match status" value="1"/>
</dbReference>
<keyword evidence="4" id="KW-0479">Metal-binding</keyword>
<gene>
    <name evidence="8" type="ORF">H9816_02955</name>
</gene>
<dbReference type="PROSITE" id="PS51918">
    <property type="entry name" value="RADICAL_SAM"/>
    <property type="match status" value="1"/>
</dbReference>
<accession>A0A9D2DD74</accession>
<evidence type="ECO:0000256" key="4">
    <source>
        <dbReference type="ARBA" id="ARBA00022723"/>
    </source>
</evidence>
<evidence type="ECO:0000256" key="5">
    <source>
        <dbReference type="ARBA" id="ARBA00023004"/>
    </source>
</evidence>
<dbReference type="InterPro" id="IPR034457">
    <property type="entry name" value="Organic_radical-activating"/>
</dbReference>
<dbReference type="SUPFAM" id="SSF102114">
    <property type="entry name" value="Radical SAM enzymes"/>
    <property type="match status" value="1"/>
</dbReference>
<comment type="caution">
    <text evidence="8">The sequence shown here is derived from an EMBL/GenBank/DDBJ whole genome shotgun (WGS) entry which is preliminary data.</text>
</comment>
<proteinExistence type="predicted"/>
<feature type="domain" description="Radical SAM core" evidence="7">
    <location>
        <begin position="20"/>
        <end position="234"/>
    </location>
</feature>
<dbReference type="AlphaFoldDB" id="A0A9D2DD74"/>
<organism evidence="8 9">
    <name type="scientific">Candidatus Tidjanibacter faecipullorum</name>
    <dbReference type="NCBI Taxonomy" id="2838766"/>
    <lineage>
        <taxon>Bacteria</taxon>
        <taxon>Pseudomonadati</taxon>
        <taxon>Bacteroidota</taxon>
        <taxon>Bacteroidia</taxon>
        <taxon>Bacteroidales</taxon>
        <taxon>Rikenellaceae</taxon>
        <taxon>Tidjanibacter</taxon>
    </lineage>
</organism>
<dbReference type="PANTHER" id="PTHR30352">
    <property type="entry name" value="PYRUVATE FORMATE-LYASE-ACTIVATING ENZYME"/>
    <property type="match status" value="1"/>
</dbReference>
<dbReference type="GO" id="GO:0003824">
    <property type="term" value="F:catalytic activity"/>
    <property type="evidence" value="ECO:0007669"/>
    <property type="project" value="InterPro"/>
</dbReference>
<dbReference type="CDD" id="cd01335">
    <property type="entry name" value="Radical_SAM"/>
    <property type="match status" value="1"/>
</dbReference>
<evidence type="ECO:0000256" key="1">
    <source>
        <dbReference type="ARBA" id="ARBA00001966"/>
    </source>
</evidence>
<dbReference type="InterPro" id="IPR013785">
    <property type="entry name" value="Aldolase_TIM"/>
</dbReference>
<keyword evidence="3" id="KW-0949">S-adenosyl-L-methionine</keyword>